<evidence type="ECO:0000313" key="6">
    <source>
        <dbReference type="EMBL" id="NHN31511.1"/>
    </source>
</evidence>
<dbReference type="Pfam" id="PF08447">
    <property type="entry name" value="PAS_3"/>
    <property type="match status" value="2"/>
</dbReference>
<dbReference type="InterPro" id="IPR000700">
    <property type="entry name" value="PAS-assoc_C"/>
</dbReference>
<comment type="caution">
    <text evidence="6">The sequence shown here is derived from an EMBL/GenBank/DDBJ whole genome shotgun (WGS) entry which is preliminary data.</text>
</comment>
<organism evidence="6 7">
    <name type="scientific">Paenibacillus agricola</name>
    <dbReference type="NCBI Taxonomy" id="2716264"/>
    <lineage>
        <taxon>Bacteria</taxon>
        <taxon>Bacillati</taxon>
        <taxon>Bacillota</taxon>
        <taxon>Bacilli</taxon>
        <taxon>Bacillales</taxon>
        <taxon>Paenibacillaceae</taxon>
        <taxon>Paenibacillus</taxon>
    </lineage>
</organism>
<dbReference type="PROSITE" id="PS50111">
    <property type="entry name" value="CHEMOTAXIS_TRANSDUC_2"/>
    <property type="match status" value="1"/>
</dbReference>
<dbReference type="Proteomes" id="UP001165962">
    <property type="component" value="Unassembled WGS sequence"/>
</dbReference>
<dbReference type="SMART" id="SM00283">
    <property type="entry name" value="MA"/>
    <property type="match status" value="1"/>
</dbReference>
<dbReference type="PROSITE" id="PS50113">
    <property type="entry name" value="PAC"/>
    <property type="match status" value="2"/>
</dbReference>
<dbReference type="Gene3D" id="3.30.450.20">
    <property type="entry name" value="PAS domain"/>
    <property type="match status" value="2"/>
</dbReference>
<dbReference type="SUPFAM" id="SSF58104">
    <property type="entry name" value="Methyl-accepting chemotaxis protein (MCP) signaling domain"/>
    <property type="match status" value="1"/>
</dbReference>
<evidence type="ECO:0000256" key="2">
    <source>
        <dbReference type="ARBA" id="ARBA00029447"/>
    </source>
</evidence>
<gene>
    <name evidence="6" type="ORF">G9U52_16890</name>
</gene>
<feature type="domain" description="Methyl-accepting transducer" evidence="4">
    <location>
        <begin position="339"/>
        <end position="503"/>
    </location>
</feature>
<dbReference type="PANTHER" id="PTHR43531:SF11">
    <property type="entry name" value="METHYL-ACCEPTING CHEMOTAXIS PROTEIN 3"/>
    <property type="match status" value="1"/>
</dbReference>
<evidence type="ECO:0000256" key="1">
    <source>
        <dbReference type="ARBA" id="ARBA00022500"/>
    </source>
</evidence>
<feature type="domain" description="PAC" evidence="5">
    <location>
        <begin position="150"/>
        <end position="202"/>
    </location>
</feature>
<dbReference type="CDD" id="cd00130">
    <property type="entry name" value="PAS"/>
    <property type="match status" value="2"/>
</dbReference>
<dbReference type="InterPro" id="IPR000014">
    <property type="entry name" value="PAS"/>
</dbReference>
<dbReference type="Gene3D" id="1.10.287.950">
    <property type="entry name" value="Methyl-accepting chemotaxis protein"/>
    <property type="match status" value="1"/>
</dbReference>
<dbReference type="NCBIfam" id="TIGR00229">
    <property type="entry name" value="sensory_box"/>
    <property type="match status" value="1"/>
</dbReference>
<dbReference type="InterPro" id="IPR013655">
    <property type="entry name" value="PAS_fold_3"/>
</dbReference>
<evidence type="ECO:0000259" key="4">
    <source>
        <dbReference type="PROSITE" id="PS50111"/>
    </source>
</evidence>
<dbReference type="InterPro" id="IPR004089">
    <property type="entry name" value="MCPsignal_dom"/>
</dbReference>
<dbReference type="RefSeq" id="WP_166151581.1">
    <property type="nucleotide sequence ID" value="NZ_JAAOIW010000005.1"/>
</dbReference>
<sequence>MFFKHAGTNNHTPLLGKSRELLHRFEMNDFSASFHSAGASAEEKEIVENVNAALAIIRNYSKDMEVRLDLVTKAIQVGLWDMNVVAGDPVNPNNTITWTDEFRRMIGYKDEKDFPNILDSWVSKLHPDDSDWVLEAFGKHMLDYSGKTPFDLEYRLLLKSGEYRWFQASGTTIRDKSGIPLRVAGVLFDIHDNKTRAQELEALVTRYDLINRALVEAPWDMTVVAGDVVNPNNAFWWSPQFRKTLGFQDENDFPNVFSSWSSRLHPEDADRTIQAFADHMNDHSGKTLYDLEYRLRSKSGEYRWYHAGGETVRDSKGVPLRVAGTIRDVTTEINKKVVVHAMNNQMQQLSASISEVVRGINSVTDQAQELAIAQEQSIEAANKAKISADETKNISNFIKEIANQTNLLGLNAAIEAARAGELGRGFAVVADEVRKLAIHSAEATGNIESSLSDMKTLIDQIMEHIGSMTTQTQTQAALTEQVSASMEEISNMSQSLVDFAQTI</sequence>
<comment type="similarity">
    <text evidence="2">Belongs to the methyl-accepting chemotaxis (MCP) protein family.</text>
</comment>
<keyword evidence="7" id="KW-1185">Reference proteome</keyword>
<dbReference type="InterPro" id="IPR051310">
    <property type="entry name" value="MCP_chemotaxis"/>
</dbReference>
<dbReference type="Pfam" id="PF00015">
    <property type="entry name" value="MCPsignal"/>
    <property type="match status" value="1"/>
</dbReference>
<reference evidence="6" key="1">
    <citation type="submission" date="2020-03" db="EMBL/GenBank/DDBJ databases">
        <title>Draft sequencing of Paenibacilllus sp. S3N08.</title>
        <authorList>
            <person name="Kim D.-U."/>
        </authorList>
    </citation>
    <scope>NUCLEOTIDE SEQUENCE</scope>
    <source>
        <strain evidence="6">S3N08</strain>
    </source>
</reference>
<dbReference type="SMART" id="SM00086">
    <property type="entry name" value="PAC"/>
    <property type="match status" value="2"/>
</dbReference>
<accession>A0ABX0JC58</accession>
<evidence type="ECO:0000259" key="5">
    <source>
        <dbReference type="PROSITE" id="PS50113"/>
    </source>
</evidence>
<keyword evidence="3" id="KW-0807">Transducer</keyword>
<protein>
    <submittedName>
        <fullName evidence="6">PAS domain-containing protein</fullName>
    </submittedName>
</protein>
<proteinExistence type="inferred from homology"/>
<keyword evidence="1" id="KW-0145">Chemotaxis</keyword>
<name>A0ABX0JC58_9BACL</name>
<dbReference type="InterPro" id="IPR001610">
    <property type="entry name" value="PAC"/>
</dbReference>
<dbReference type="EMBL" id="JAAOIW010000005">
    <property type="protein sequence ID" value="NHN31511.1"/>
    <property type="molecule type" value="Genomic_DNA"/>
</dbReference>
<evidence type="ECO:0000256" key="3">
    <source>
        <dbReference type="PROSITE-ProRule" id="PRU00284"/>
    </source>
</evidence>
<feature type="domain" description="PAC" evidence="5">
    <location>
        <begin position="289"/>
        <end position="341"/>
    </location>
</feature>
<dbReference type="PANTHER" id="PTHR43531">
    <property type="entry name" value="PROTEIN ICFG"/>
    <property type="match status" value="1"/>
</dbReference>
<dbReference type="SUPFAM" id="SSF55785">
    <property type="entry name" value="PYP-like sensor domain (PAS domain)"/>
    <property type="match status" value="2"/>
</dbReference>
<evidence type="ECO:0000313" key="7">
    <source>
        <dbReference type="Proteomes" id="UP001165962"/>
    </source>
</evidence>
<dbReference type="InterPro" id="IPR035965">
    <property type="entry name" value="PAS-like_dom_sf"/>
</dbReference>